<keyword evidence="3" id="KW-0862">Zinc</keyword>
<keyword evidence="1" id="KW-0479">Metal-binding</keyword>
<accession>A0A822Y8I6</accession>
<evidence type="ECO:0000256" key="1">
    <source>
        <dbReference type="ARBA" id="ARBA00022723"/>
    </source>
</evidence>
<evidence type="ECO:0000256" key="3">
    <source>
        <dbReference type="ARBA" id="ARBA00022833"/>
    </source>
</evidence>
<organism evidence="6 7">
    <name type="scientific">Nelumbo nucifera</name>
    <name type="common">Sacred lotus</name>
    <dbReference type="NCBI Taxonomy" id="4432"/>
    <lineage>
        <taxon>Eukaryota</taxon>
        <taxon>Viridiplantae</taxon>
        <taxon>Streptophyta</taxon>
        <taxon>Embryophyta</taxon>
        <taxon>Tracheophyta</taxon>
        <taxon>Spermatophyta</taxon>
        <taxon>Magnoliopsida</taxon>
        <taxon>Proteales</taxon>
        <taxon>Nelumbonaceae</taxon>
        <taxon>Nelumbo</taxon>
    </lineage>
</organism>
<proteinExistence type="predicted"/>
<dbReference type="Proteomes" id="UP000607653">
    <property type="component" value="Unassembled WGS sequence"/>
</dbReference>
<protein>
    <recommendedName>
        <fullName evidence="5">ZF-HD dimerization-type domain-containing protein</fullName>
    </recommendedName>
</protein>
<evidence type="ECO:0000256" key="4">
    <source>
        <dbReference type="SAM" id="MobiDB-lite"/>
    </source>
</evidence>
<dbReference type="EMBL" id="DUZY01000002">
    <property type="protein sequence ID" value="DAD27609.1"/>
    <property type="molecule type" value="Genomic_DNA"/>
</dbReference>
<gene>
    <name evidence="6" type="ORF">HUJ06_029077</name>
</gene>
<evidence type="ECO:0000256" key="2">
    <source>
        <dbReference type="ARBA" id="ARBA00022771"/>
    </source>
</evidence>
<keyword evidence="2" id="KW-0863">Zinc-finger</keyword>
<reference evidence="6 7" key="1">
    <citation type="journal article" date="2020" name="Mol. Biol. Evol.">
        <title>Distinct Expression and Methylation Patterns for Genes with Different Fates following a Single Whole-Genome Duplication in Flowering Plants.</title>
        <authorList>
            <person name="Shi T."/>
            <person name="Rahmani R.S."/>
            <person name="Gugger P.F."/>
            <person name="Wang M."/>
            <person name="Li H."/>
            <person name="Zhang Y."/>
            <person name="Li Z."/>
            <person name="Wang Q."/>
            <person name="Van de Peer Y."/>
            <person name="Marchal K."/>
            <person name="Chen J."/>
        </authorList>
    </citation>
    <scope>NUCLEOTIDE SEQUENCE [LARGE SCALE GENOMIC DNA]</scope>
    <source>
        <tissue evidence="6">Leaf</tissue>
    </source>
</reference>
<feature type="region of interest" description="Disordered" evidence="4">
    <location>
        <begin position="123"/>
        <end position="150"/>
    </location>
</feature>
<dbReference type="PANTHER" id="PTHR31948:SF140">
    <property type="entry name" value="ZINC-FINGER HOMEODOMAIN PROTEIN 2"/>
    <property type="match status" value="1"/>
</dbReference>
<dbReference type="AlphaFoldDB" id="A0A822Y8I6"/>
<name>A0A822Y8I6_NELNU</name>
<dbReference type="PANTHER" id="PTHR31948">
    <property type="entry name" value="ZINC-FINGER HOMEODOMAIN PROTEIN 2"/>
    <property type="match status" value="1"/>
</dbReference>
<keyword evidence="7" id="KW-1185">Reference proteome</keyword>
<evidence type="ECO:0000313" key="6">
    <source>
        <dbReference type="EMBL" id="DAD27609.1"/>
    </source>
</evidence>
<dbReference type="PROSITE" id="PS51523">
    <property type="entry name" value="ZF_HD_DIMER"/>
    <property type="match status" value="1"/>
</dbReference>
<dbReference type="NCBIfam" id="TIGR01566">
    <property type="entry name" value="ZF_HD_prot_N"/>
    <property type="match status" value="1"/>
</dbReference>
<sequence>MRMLVLASYESLGNLSRDKVAGTGGDGASFGKNTINKYREWLKNHAVSIRGHVIDGCGDFMAAREEGTLDTLKCATCKCHRNFHRKETEGEVYHHQFSPYYRTPMGYLHVALYHRPLALPLTSGGGGGAQSREDQEDVSNPVDPLEPSKFKHKRVPKGYTIPLDKPQTLKHSIRRGGEIKQSINTRTTLLCSELVYQDHDPRPMNRFRSNEEVVVILNEKFQSNQRTNHRYHSQENLHLH</sequence>
<dbReference type="GO" id="GO:0008270">
    <property type="term" value="F:zinc ion binding"/>
    <property type="evidence" value="ECO:0007669"/>
    <property type="project" value="UniProtKB-KW"/>
</dbReference>
<evidence type="ECO:0000259" key="5">
    <source>
        <dbReference type="PROSITE" id="PS51523"/>
    </source>
</evidence>
<dbReference type="InterPro" id="IPR006456">
    <property type="entry name" value="ZF_HD_homeobox_Cys/His_dimer"/>
</dbReference>
<dbReference type="Pfam" id="PF04770">
    <property type="entry name" value="ZF-HD_dimer"/>
    <property type="match status" value="1"/>
</dbReference>
<feature type="domain" description="ZF-HD dimerization-type" evidence="5">
    <location>
        <begin position="38"/>
        <end position="87"/>
    </location>
</feature>
<evidence type="ECO:0000313" key="7">
    <source>
        <dbReference type="Proteomes" id="UP000607653"/>
    </source>
</evidence>
<comment type="caution">
    <text evidence="6">The sequence shown here is derived from an EMBL/GenBank/DDBJ whole genome shotgun (WGS) entry which is preliminary data.</text>
</comment>